<dbReference type="Proteomes" id="UP000015105">
    <property type="component" value="Chromosome 3D"/>
</dbReference>
<feature type="compositionally biased region" description="Basic residues" evidence="1">
    <location>
        <begin position="61"/>
        <end position="83"/>
    </location>
</feature>
<proteinExistence type="predicted"/>
<protein>
    <submittedName>
        <fullName evidence="2">Uncharacterized protein</fullName>
    </submittedName>
</protein>
<feature type="compositionally biased region" description="Low complexity" evidence="1">
    <location>
        <begin position="44"/>
        <end position="60"/>
    </location>
</feature>
<reference evidence="2" key="4">
    <citation type="submission" date="2019-03" db="UniProtKB">
        <authorList>
            <consortium name="EnsemblPlants"/>
        </authorList>
    </citation>
    <scope>IDENTIFICATION</scope>
</reference>
<dbReference type="Gramene" id="AET3Gv21019000.1">
    <property type="protein sequence ID" value="AET3Gv21019000.1"/>
    <property type="gene ID" value="AET3Gv21019000"/>
</dbReference>
<name>A0A453GH88_AEGTS</name>
<dbReference type="AlphaFoldDB" id="A0A453GH88"/>
<reference evidence="3" key="1">
    <citation type="journal article" date="2014" name="Science">
        <title>Ancient hybridizations among the ancestral genomes of bread wheat.</title>
        <authorList>
            <consortium name="International Wheat Genome Sequencing Consortium,"/>
            <person name="Marcussen T."/>
            <person name="Sandve S.R."/>
            <person name="Heier L."/>
            <person name="Spannagl M."/>
            <person name="Pfeifer M."/>
            <person name="Jakobsen K.S."/>
            <person name="Wulff B.B."/>
            <person name="Steuernagel B."/>
            <person name="Mayer K.F."/>
            <person name="Olsen O.A."/>
        </authorList>
    </citation>
    <scope>NUCLEOTIDE SEQUENCE [LARGE SCALE GENOMIC DNA]</scope>
    <source>
        <strain evidence="3">cv. AL8/78</strain>
    </source>
</reference>
<accession>A0A453GH88</accession>
<reference evidence="2" key="5">
    <citation type="journal article" date="2021" name="G3 (Bethesda)">
        <title>Aegilops tauschii genome assembly Aet v5.0 features greater sequence contiguity and improved annotation.</title>
        <authorList>
            <person name="Wang L."/>
            <person name="Zhu T."/>
            <person name="Rodriguez J.C."/>
            <person name="Deal K.R."/>
            <person name="Dubcovsky J."/>
            <person name="McGuire P.E."/>
            <person name="Lux T."/>
            <person name="Spannagl M."/>
            <person name="Mayer K.F.X."/>
            <person name="Baldrich P."/>
            <person name="Meyers B.C."/>
            <person name="Huo N."/>
            <person name="Gu Y.Q."/>
            <person name="Zhou H."/>
            <person name="Devos K.M."/>
            <person name="Bennetzen J.L."/>
            <person name="Unver T."/>
            <person name="Budak H."/>
            <person name="Gulick P.J."/>
            <person name="Galiba G."/>
            <person name="Kalapos B."/>
            <person name="Nelson D.R."/>
            <person name="Li P."/>
            <person name="You F.M."/>
            <person name="Luo M.C."/>
            <person name="Dvorak J."/>
        </authorList>
    </citation>
    <scope>NUCLEOTIDE SEQUENCE [LARGE SCALE GENOMIC DNA]</scope>
    <source>
        <strain evidence="2">cv. AL8/78</strain>
    </source>
</reference>
<feature type="region of interest" description="Disordered" evidence="1">
    <location>
        <begin position="29"/>
        <end position="99"/>
    </location>
</feature>
<keyword evidence="3" id="KW-1185">Reference proteome</keyword>
<reference evidence="2" key="3">
    <citation type="journal article" date="2017" name="Nature">
        <title>Genome sequence of the progenitor of the wheat D genome Aegilops tauschii.</title>
        <authorList>
            <person name="Luo M.C."/>
            <person name="Gu Y.Q."/>
            <person name="Puiu D."/>
            <person name="Wang H."/>
            <person name="Twardziok S.O."/>
            <person name="Deal K.R."/>
            <person name="Huo N."/>
            <person name="Zhu T."/>
            <person name="Wang L."/>
            <person name="Wang Y."/>
            <person name="McGuire P.E."/>
            <person name="Liu S."/>
            <person name="Long H."/>
            <person name="Ramasamy R.K."/>
            <person name="Rodriguez J.C."/>
            <person name="Van S.L."/>
            <person name="Yuan L."/>
            <person name="Wang Z."/>
            <person name="Xia Z."/>
            <person name="Xiao L."/>
            <person name="Anderson O.D."/>
            <person name="Ouyang S."/>
            <person name="Liang Y."/>
            <person name="Zimin A.V."/>
            <person name="Pertea G."/>
            <person name="Qi P."/>
            <person name="Bennetzen J.L."/>
            <person name="Dai X."/>
            <person name="Dawson M.W."/>
            <person name="Muller H.G."/>
            <person name="Kugler K."/>
            <person name="Rivarola-Duarte L."/>
            <person name="Spannagl M."/>
            <person name="Mayer K.F.X."/>
            <person name="Lu F.H."/>
            <person name="Bevan M.W."/>
            <person name="Leroy P."/>
            <person name="Li P."/>
            <person name="You F.M."/>
            <person name="Sun Q."/>
            <person name="Liu Z."/>
            <person name="Lyons E."/>
            <person name="Wicker T."/>
            <person name="Salzberg S.L."/>
            <person name="Devos K.M."/>
            <person name="Dvorak J."/>
        </authorList>
    </citation>
    <scope>NUCLEOTIDE SEQUENCE [LARGE SCALE GENOMIC DNA]</scope>
    <source>
        <strain evidence="2">cv. AL8/78</strain>
    </source>
</reference>
<evidence type="ECO:0000313" key="3">
    <source>
        <dbReference type="Proteomes" id="UP000015105"/>
    </source>
</evidence>
<sequence>MSEPAPVRLLGSFGSPFTHRAEAALGLKGVPLRVHPGGPRQQDRAAAPAQPRPQEGAVAPPRRRRRRPHRRRVARHRQVRGRGLRGPAATACRPARPRRRPLLGAVRRRQVLEDALQGAVDAGGRGTEWVRGGGQGEPGAHGGATGGEAVLRRRLHRAARRRRQRARLALGAGGGRRRGN</sequence>
<evidence type="ECO:0000256" key="1">
    <source>
        <dbReference type="SAM" id="MobiDB-lite"/>
    </source>
</evidence>
<evidence type="ECO:0000313" key="2">
    <source>
        <dbReference type="EnsemblPlants" id="AET3Gv21019000.1"/>
    </source>
</evidence>
<feature type="compositionally biased region" description="Low complexity" evidence="1">
    <location>
        <begin position="85"/>
        <end position="94"/>
    </location>
</feature>
<organism evidence="2 3">
    <name type="scientific">Aegilops tauschii subsp. strangulata</name>
    <name type="common">Goatgrass</name>
    <dbReference type="NCBI Taxonomy" id="200361"/>
    <lineage>
        <taxon>Eukaryota</taxon>
        <taxon>Viridiplantae</taxon>
        <taxon>Streptophyta</taxon>
        <taxon>Embryophyta</taxon>
        <taxon>Tracheophyta</taxon>
        <taxon>Spermatophyta</taxon>
        <taxon>Magnoliopsida</taxon>
        <taxon>Liliopsida</taxon>
        <taxon>Poales</taxon>
        <taxon>Poaceae</taxon>
        <taxon>BOP clade</taxon>
        <taxon>Pooideae</taxon>
        <taxon>Triticodae</taxon>
        <taxon>Triticeae</taxon>
        <taxon>Triticinae</taxon>
        <taxon>Aegilops</taxon>
    </lineage>
</organism>
<dbReference type="EnsemblPlants" id="AET3Gv21019000.1">
    <property type="protein sequence ID" value="AET3Gv21019000.1"/>
    <property type="gene ID" value="AET3Gv21019000"/>
</dbReference>
<reference evidence="3" key="2">
    <citation type="journal article" date="2017" name="Nat. Plants">
        <title>The Aegilops tauschii genome reveals multiple impacts of transposons.</title>
        <authorList>
            <person name="Zhao G."/>
            <person name="Zou C."/>
            <person name="Li K."/>
            <person name="Wang K."/>
            <person name="Li T."/>
            <person name="Gao L."/>
            <person name="Zhang X."/>
            <person name="Wang H."/>
            <person name="Yang Z."/>
            <person name="Liu X."/>
            <person name="Jiang W."/>
            <person name="Mao L."/>
            <person name="Kong X."/>
            <person name="Jiao Y."/>
            <person name="Jia J."/>
        </authorList>
    </citation>
    <scope>NUCLEOTIDE SEQUENCE [LARGE SCALE GENOMIC DNA]</scope>
    <source>
        <strain evidence="3">cv. AL8/78</strain>
    </source>
</reference>
<feature type="region of interest" description="Disordered" evidence="1">
    <location>
        <begin position="159"/>
        <end position="180"/>
    </location>
</feature>